<evidence type="ECO:0000256" key="2">
    <source>
        <dbReference type="ARBA" id="ARBA00022723"/>
    </source>
</evidence>
<dbReference type="GO" id="GO:0008270">
    <property type="term" value="F:zinc ion binding"/>
    <property type="evidence" value="ECO:0007669"/>
    <property type="project" value="UniProtKB-UniRule"/>
</dbReference>
<proteinExistence type="predicted"/>
<keyword evidence="5 6" id="KW-0482">Metalloprotease</keyword>
<accession>A0A5R9L6B1</accession>
<evidence type="ECO:0000313" key="9">
    <source>
        <dbReference type="Proteomes" id="UP000306402"/>
    </source>
</evidence>
<dbReference type="PANTHER" id="PTHR10127">
    <property type="entry name" value="DISCOIDIN, CUB, EGF, LAMININ , AND ZINC METALLOPROTEASE DOMAIN CONTAINING"/>
    <property type="match status" value="1"/>
</dbReference>
<name>A0A5R9L6B1_9BACT</name>
<dbReference type="PROSITE" id="PS51864">
    <property type="entry name" value="ASTACIN"/>
    <property type="match status" value="1"/>
</dbReference>
<comment type="caution">
    <text evidence="6">Lacks conserved residue(s) required for the propagation of feature annotation.</text>
</comment>
<sequence>MKNILSLAKTSLVVLTVLHLSSCSQLKEENVVVASTDKPSEKVISEVAYPGEAGEEKKGTLFGQNITYTEINQEAIWEGDIVLSKRQLGADTGAKTEGTGASLNSQRWENGIVYYTIDKSVTNSSVIYSAMALIESTVPVKFVYRSNQYNYVTFKLGRGYSSSVGVTGGQQFLTLGLAYSKGGVLHEICHTLGLFHEHTRNDRDQTITVNFANIPASLQPNFLMHNQSGDAGFDFDKMDLGSVMMMDSYYCSGNNLPTMTTKSGQTFTIQRDNLSPNDIRCLTAMYSNIFSIAGRNLYAASTLRGSKALLTAGWGSTRAVTADPYFFYAAQNGSLLRINPLNGNQKVIATGYNAVQAMVLLQGFLYVINDGTLIKVNTDTGASSAIGSKIWLPATDIVYTDGFFYIMTLNGIFRVTPDTGIYSQICAVADARELVALGGYLYYVKTTPGKTFGIYKLHPSNGLALLFSPSFTAAAQMVTSMDKKLYVADMGNLYRVEANGSSTIVSSGWSSTTQLAAYNFYNYY</sequence>
<gene>
    <name evidence="8" type="ORF">FEN17_10315</name>
</gene>
<dbReference type="SMART" id="SM00235">
    <property type="entry name" value="ZnMc"/>
    <property type="match status" value="1"/>
</dbReference>
<comment type="cofactor">
    <cofactor evidence="6">
        <name>Zn(2+)</name>
        <dbReference type="ChEBI" id="CHEBI:29105"/>
    </cofactor>
    <text evidence="6">Binds 1 zinc ion per subunit.</text>
</comment>
<dbReference type="SUPFAM" id="SSF55486">
    <property type="entry name" value="Metalloproteases ('zincins'), catalytic domain"/>
    <property type="match status" value="1"/>
</dbReference>
<dbReference type="GO" id="GO:0004222">
    <property type="term" value="F:metalloendopeptidase activity"/>
    <property type="evidence" value="ECO:0007669"/>
    <property type="project" value="UniProtKB-UniRule"/>
</dbReference>
<feature type="active site" evidence="6">
    <location>
        <position position="187"/>
    </location>
</feature>
<dbReference type="SUPFAM" id="SSF63825">
    <property type="entry name" value="YWTD domain"/>
    <property type="match status" value="1"/>
</dbReference>
<dbReference type="AlphaFoldDB" id="A0A5R9L6B1"/>
<keyword evidence="4 6" id="KW-0862">Zinc</keyword>
<evidence type="ECO:0000313" key="8">
    <source>
        <dbReference type="EMBL" id="TLV03951.1"/>
    </source>
</evidence>
<dbReference type="Gene3D" id="3.40.390.10">
    <property type="entry name" value="Collagenase (Catalytic Domain)"/>
    <property type="match status" value="1"/>
</dbReference>
<evidence type="ECO:0000256" key="6">
    <source>
        <dbReference type="PROSITE-ProRule" id="PRU01211"/>
    </source>
</evidence>
<evidence type="ECO:0000256" key="1">
    <source>
        <dbReference type="ARBA" id="ARBA00022670"/>
    </source>
</evidence>
<evidence type="ECO:0000256" key="4">
    <source>
        <dbReference type="ARBA" id="ARBA00022833"/>
    </source>
</evidence>
<dbReference type="GO" id="GO:0006508">
    <property type="term" value="P:proteolysis"/>
    <property type="evidence" value="ECO:0007669"/>
    <property type="project" value="UniProtKB-KW"/>
</dbReference>
<organism evidence="8 9">
    <name type="scientific">Dyadobacter luticola</name>
    <dbReference type="NCBI Taxonomy" id="1979387"/>
    <lineage>
        <taxon>Bacteria</taxon>
        <taxon>Pseudomonadati</taxon>
        <taxon>Bacteroidota</taxon>
        <taxon>Cytophagia</taxon>
        <taxon>Cytophagales</taxon>
        <taxon>Spirosomataceae</taxon>
        <taxon>Dyadobacter</taxon>
    </lineage>
</organism>
<dbReference type="OrthoDB" id="8455098at2"/>
<feature type="binding site" evidence="6">
    <location>
        <position position="196"/>
    </location>
    <ligand>
        <name>Zn(2+)</name>
        <dbReference type="ChEBI" id="CHEBI:29105"/>
        <note>catalytic</note>
    </ligand>
</feature>
<evidence type="ECO:0000259" key="7">
    <source>
        <dbReference type="PROSITE" id="PS51864"/>
    </source>
</evidence>
<evidence type="ECO:0000256" key="5">
    <source>
        <dbReference type="ARBA" id="ARBA00023049"/>
    </source>
</evidence>
<dbReference type="PANTHER" id="PTHR10127:SF780">
    <property type="entry name" value="METALLOENDOPEPTIDASE"/>
    <property type="match status" value="1"/>
</dbReference>
<keyword evidence="1 6" id="KW-0645">Protease</keyword>
<reference evidence="8 9" key="1">
    <citation type="submission" date="2019-05" db="EMBL/GenBank/DDBJ databases">
        <authorList>
            <person name="Qu J.-H."/>
        </authorList>
    </citation>
    <scope>NUCLEOTIDE SEQUENCE [LARGE SCALE GENOMIC DNA]</scope>
    <source>
        <strain evidence="8 9">T17</strain>
    </source>
</reference>
<dbReference type="Proteomes" id="UP000306402">
    <property type="component" value="Unassembled WGS sequence"/>
</dbReference>
<dbReference type="InterPro" id="IPR006026">
    <property type="entry name" value="Peptidase_Metallo"/>
</dbReference>
<keyword evidence="3 6" id="KW-0378">Hydrolase</keyword>
<dbReference type="Pfam" id="PF01400">
    <property type="entry name" value="Astacin"/>
    <property type="match status" value="1"/>
</dbReference>
<dbReference type="EMBL" id="VCEJ01000002">
    <property type="protein sequence ID" value="TLV03951.1"/>
    <property type="molecule type" value="Genomic_DNA"/>
</dbReference>
<dbReference type="PRINTS" id="PR00480">
    <property type="entry name" value="ASTACIN"/>
</dbReference>
<keyword evidence="2 6" id="KW-0479">Metal-binding</keyword>
<feature type="binding site" evidence="6">
    <location>
        <position position="186"/>
    </location>
    <ligand>
        <name>Zn(2+)</name>
        <dbReference type="ChEBI" id="CHEBI:29105"/>
        <note>catalytic</note>
    </ligand>
</feature>
<feature type="domain" description="Peptidase M12A" evidence="7">
    <location>
        <begin position="97"/>
        <end position="291"/>
    </location>
</feature>
<comment type="caution">
    <text evidence="8">The sequence shown here is derived from an EMBL/GenBank/DDBJ whole genome shotgun (WGS) entry which is preliminary data.</text>
</comment>
<dbReference type="InterPro" id="IPR024079">
    <property type="entry name" value="MetalloPept_cat_dom_sf"/>
</dbReference>
<protein>
    <recommendedName>
        <fullName evidence="7">Peptidase M12A domain-containing protein</fullName>
    </recommendedName>
</protein>
<dbReference type="RefSeq" id="WP_138365160.1">
    <property type="nucleotide sequence ID" value="NZ_VCEJ01000002.1"/>
</dbReference>
<feature type="binding site" evidence="6">
    <location>
        <position position="190"/>
    </location>
    <ligand>
        <name>Zn(2+)</name>
        <dbReference type="ChEBI" id="CHEBI:29105"/>
        <note>catalytic</note>
    </ligand>
</feature>
<evidence type="ECO:0000256" key="3">
    <source>
        <dbReference type="ARBA" id="ARBA00022801"/>
    </source>
</evidence>
<dbReference type="InterPro" id="IPR001506">
    <property type="entry name" value="Peptidase_M12A"/>
</dbReference>
<keyword evidence="9" id="KW-1185">Reference proteome</keyword>
<dbReference type="Gene3D" id="2.115.10.10">
    <property type="entry name" value="Tachylectin 2"/>
    <property type="match status" value="1"/>
</dbReference>